<dbReference type="EMBL" id="CP042425">
    <property type="protein sequence ID" value="QEL14608.1"/>
    <property type="molecule type" value="Genomic_DNA"/>
</dbReference>
<dbReference type="GO" id="GO:0000175">
    <property type="term" value="F:3'-5'-RNA exonuclease activity"/>
    <property type="evidence" value="ECO:0007669"/>
    <property type="project" value="TreeGrafter"/>
</dbReference>
<organism evidence="2 3">
    <name type="scientific">Limnoglobus roseus</name>
    <dbReference type="NCBI Taxonomy" id="2598579"/>
    <lineage>
        <taxon>Bacteria</taxon>
        <taxon>Pseudomonadati</taxon>
        <taxon>Planctomycetota</taxon>
        <taxon>Planctomycetia</taxon>
        <taxon>Gemmatales</taxon>
        <taxon>Gemmataceae</taxon>
        <taxon>Limnoglobus</taxon>
    </lineage>
</organism>
<dbReference type="AlphaFoldDB" id="A0A5C1AC59"/>
<dbReference type="InterPro" id="IPR005135">
    <property type="entry name" value="Endo/exonuclease/phosphatase"/>
</dbReference>
<protein>
    <submittedName>
        <fullName evidence="2">Endonuclease</fullName>
    </submittedName>
</protein>
<proteinExistence type="predicted"/>
<accession>A0A5C1AC59</accession>
<dbReference type="InterPro" id="IPR050410">
    <property type="entry name" value="CCR4/nocturin_mRNA_transcr"/>
</dbReference>
<dbReference type="SUPFAM" id="SSF56219">
    <property type="entry name" value="DNase I-like"/>
    <property type="match status" value="1"/>
</dbReference>
<dbReference type="Proteomes" id="UP000324974">
    <property type="component" value="Chromosome"/>
</dbReference>
<evidence type="ECO:0000313" key="2">
    <source>
        <dbReference type="EMBL" id="QEL14608.1"/>
    </source>
</evidence>
<dbReference type="GO" id="GO:0004519">
    <property type="term" value="F:endonuclease activity"/>
    <property type="evidence" value="ECO:0007669"/>
    <property type="project" value="UniProtKB-KW"/>
</dbReference>
<dbReference type="PANTHER" id="PTHR12121">
    <property type="entry name" value="CARBON CATABOLITE REPRESSOR PROTEIN 4"/>
    <property type="match status" value="1"/>
</dbReference>
<evidence type="ECO:0000259" key="1">
    <source>
        <dbReference type="Pfam" id="PF03372"/>
    </source>
</evidence>
<dbReference type="PANTHER" id="PTHR12121:SF36">
    <property type="entry name" value="ENDONUCLEASE_EXONUCLEASE_PHOSPHATASE DOMAIN-CONTAINING PROTEIN"/>
    <property type="match status" value="1"/>
</dbReference>
<feature type="domain" description="Endonuclease/exonuclease/phosphatase" evidence="1">
    <location>
        <begin position="26"/>
        <end position="277"/>
    </location>
</feature>
<dbReference type="CDD" id="cd09083">
    <property type="entry name" value="EEP-1"/>
    <property type="match status" value="1"/>
</dbReference>
<evidence type="ECO:0000313" key="3">
    <source>
        <dbReference type="Proteomes" id="UP000324974"/>
    </source>
</evidence>
<keyword evidence="2" id="KW-0255">Endonuclease</keyword>
<dbReference type="RefSeq" id="WP_149109492.1">
    <property type="nucleotide sequence ID" value="NZ_CP042425.1"/>
</dbReference>
<keyword evidence="3" id="KW-1185">Reference proteome</keyword>
<dbReference type="OrthoDB" id="9793162at2"/>
<dbReference type="InterPro" id="IPR036691">
    <property type="entry name" value="Endo/exonu/phosph_ase_sf"/>
</dbReference>
<reference evidence="3" key="1">
    <citation type="submission" date="2019-08" db="EMBL/GenBank/DDBJ databases">
        <title>Limnoglobus roseus gen. nov., sp. nov., a novel freshwater planctomycete with a giant genome from the family Gemmataceae.</title>
        <authorList>
            <person name="Kulichevskaya I.S."/>
            <person name="Naumoff D.G."/>
            <person name="Miroshnikov K."/>
            <person name="Ivanova A."/>
            <person name="Philippov D.A."/>
            <person name="Hakobyan A."/>
            <person name="Rijpstra I.C."/>
            <person name="Sinninghe Damste J.S."/>
            <person name="Liesack W."/>
            <person name="Dedysh S.N."/>
        </authorList>
    </citation>
    <scope>NUCLEOTIDE SEQUENCE [LARGE SCALE GENOMIC DNA]</scope>
    <source>
        <strain evidence="3">PX52</strain>
    </source>
</reference>
<gene>
    <name evidence="2" type="ORF">PX52LOC_01499</name>
</gene>
<dbReference type="KEGG" id="lrs:PX52LOC_01499"/>
<dbReference type="Gene3D" id="3.60.10.10">
    <property type="entry name" value="Endonuclease/exonuclease/phosphatase"/>
    <property type="match status" value="1"/>
</dbReference>
<keyword evidence="2" id="KW-0540">Nuclease</keyword>
<keyword evidence="2" id="KW-0378">Hydrolase</keyword>
<dbReference type="Pfam" id="PF03372">
    <property type="entry name" value="Exo_endo_phos"/>
    <property type="match status" value="1"/>
</dbReference>
<name>A0A5C1AC59_9BACT</name>
<sequence length="289" mass="31825">MFVSLLALAVTMAAPPAKDPNDVRVMSYNVRYATAKDGENHWDKRKEFLAETILAFDPDLLGTQETIALQRDFLAQKLPGFGVLAAGRDDGKEAGEMMALFYKKDRFEKLDGGHFWLSETPDKVGSKGWDTSLPRMVTWVKLKDRKVASAPALVYFNTHFDHRGPTARVESAKLLRKKAAEMGKDCRVLITGDFNSGEGSAPYKALFGEQDGKPSPVVDTLRAFRPTADKEEGTATGFKASATVGARIDWIGVSRNWDVKDAAIDRTARDGRTPSDHFAVTAVLKLKAE</sequence>